<dbReference type="AlphaFoldDB" id="A0A7W8ZIW3"/>
<comment type="caution">
    <text evidence="2">The sequence shown here is derived from an EMBL/GenBank/DDBJ whole genome shotgun (WGS) entry which is preliminary data.</text>
</comment>
<dbReference type="PANTHER" id="PTHR33797">
    <property type="entry name" value="ORGANIC HYDROPEROXIDE RESISTANCE PROTEIN-LIKE"/>
    <property type="match status" value="1"/>
</dbReference>
<evidence type="ECO:0000313" key="3">
    <source>
        <dbReference type="Proteomes" id="UP000537204"/>
    </source>
</evidence>
<dbReference type="PANTHER" id="PTHR33797:SF2">
    <property type="entry name" value="ORGANIC HYDROPEROXIDE RESISTANCE PROTEIN-LIKE"/>
    <property type="match status" value="1"/>
</dbReference>
<dbReference type="InterPro" id="IPR019953">
    <property type="entry name" value="OHR"/>
</dbReference>
<dbReference type="InterPro" id="IPR036102">
    <property type="entry name" value="OsmC/Ohrsf"/>
</dbReference>
<protein>
    <submittedName>
        <fullName evidence="2">Ohr subfamily peroxiredoxin</fullName>
    </submittedName>
</protein>
<evidence type="ECO:0000256" key="1">
    <source>
        <dbReference type="ARBA" id="ARBA00007378"/>
    </source>
</evidence>
<dbReference type="RefSeq" id="WP_221300653.1">
    <property type="nucleotide sequence ID" value="NZ_JACHCE010000001.1"/>
</dbReference>
<name>A0A7W8ZIW3_9SPHI</name>
<dbReference type="GO" id="GO:0006979">
    <property type="term" value="P:response to oxidative stress"/>
    <property type="evidence" value="ECO:0007669"/>
    <property type="project" value="InterPro"/>
</dbReference>
<dbReference type="Pfam" id="PF02566">
    <property type="entry name" value="OsmC"/>
    <property type="match status" value="1"/>
</dbReference>
<accession>A0A7W8ZIW3</accession>
<dbReference type="EMBL" id="JACHCE010000001">
    <property type="protein sequence ID" value="MBB5634811.1"/>
    <property type="molecule type" value="Genomic_DNA"/>
</dbReference>
<dbReference type="InterPro" id="IPR003718">
    <property type="entry name" value="OsmC/Ohr_fam"/>
</dbReference>
<gene>
    <name evidence="2" type="ORF">HDE68_000696</name>
</gene>
<evidence type="ECO:0000313" key="2">
    <source>
        <dbReference type="EMBL" id="MBB5634811.1"/>
    </source>
</evidence>
<comment type="similarity">
    <text evidence="1">Belongs to the OsmC/Ohr family.</text>
</comment>
<dbReference type="InterPro" id="IPR015946">
    <property type="entry name" value="KH_dom-like_a/b"/>
</dbReference>
<reference evidence="2 3" key="1">
    <citation type="submission" date="2020-08" db="EMBL/GenBank/DDBJ databases">
        <title>Genomic Encyclopedia of Type Strains, Phase IV (KMG-V): Genome sequencing to study the core and pangenomes of soil and plant-associated prokaryotes.</title>
        <authorList>
            <person name="Whitman W."/>
        </authorList>
    </citation>
    <scope>NUCLEOTIDE SEQUENCE [LARGE SCALE GENOMIC DNA]</scope>
    <source>
        <strain evidence="2 3">S3M1</strain>
    </source>
</reference>
<organism evidence="2 3">
    <name type="scientific">Pedobacter cryoconitis</name>
    <dbReference type="NCBI Taxonomy" id="188932"/>
    <lineage>
        <taxon>Bacteria</taxon>
        <taxon>Pseudomonadati</taxon>
        <taxon>Bacteroidota</taxon>
        <taxon>Sphingobacteriia</taxon>
        <taxon>Sphingobacteriales</taxon>
        <taxon>Sphingobacteriaceae</taxon>
        <taxon>Pedobacter</taxon>
    </lineage>
</organism>
<proteinExistence type="inferred from homology"/>
<dbReference type="Gene3D" id="2.20.25.10">
    <property type="match status" value="1"/>
</dbReference>
<dbReference type="Gene3D" id="3.30.300.20">
    <property type="match status" value="1"/>
</dbReference>
<sequence>MDKIEKLYTAEASATGGRNGNVKSSDGVLDLEVRMPKELGGGAGAYTNPEQLFAAGYAACFDSALNLVIKMEKVQTGETRVTAQVSIGKNTTGGFQLAVKLKVSIPDVTAEVAKALTEKAHHVCPYSNATRGNIEVELENV</sequence>
<dbReference type="SUPFAM" id="SSF82784">
    <property type="entry name" value="OsmC-like"/>
    <property type="match status" value="1"/>
</dbReference>
<dbReference type="NCBIfam" id="TIGR03561">
    <property type="entry name" value="organ_hyd_perox"/>
    <property type="match status" value="1"/>
</dbReference>
<dbReference type="Proteomes" id="UP000537204">
    <property type="component" value="Unassembled WGS sequence"/>
</dbReference>